<protein>
    <submittedName>
        <fullName evidence="1">Uncharacterized protein</fullName>
    </submittedName>
</protein>
<keyword evidence="2" id="KW-1185">Reference proteome</keyword>
<organism evidence="1 2">
    <name type="scientific">Nephila pilipes</name>
    <name type="common">Giant wood spider</name>
    <name type="synonym">Nephila maculata</name>
    <dbReference type="NCBI Taxonomy" id="299642"/>
    <lineage>
        <taxon>Eukaryota</taxon>
        <taxon>Metazoa</taxon>
        <taxon>Ecdysozoa</taxon>
        <taxon>Arthropoda</taxon>
        <taxon>Chelicerata</taxon>
        <taxon>Arachnida</taxon>
        <taxon>Araneae</taxon>
        <taxon>Araneomorphae</taxon>
        <taxon>Entelegynae</taxon>
        <taxon>Araneoidea</taxon>
        <taxon>Nephilidae</taxon>
        <taxon>Nephila</taxon>
    </lineage>
</organism>
<dbReference type="Proteomes" id="UP000887013">
    <property type="component" value="Unassembled WGS sequence"/>
</dbReference>
<dbReference type="EMBL" id="BMAW01075357">
    <property type="protein sequence ID" value="GFT96334.1"/>
    <property type="molecule type" value="Genomic_DNA"/>
</dbReference>
<sequence length="32" mass="3595">DCSVIQPSSRARDDVLAKKLWDVSEYLVAKAM</sequence>
<evidence type="ECO:0000313" key="1">
    <source>
        <dbReference type="EMBL" id="GFT96334.1"/>
    </source>
</evidence>
<evidence type="ECO:0000313" key="2">
    <source>
        <dbReference type="Proteomes" id="UP000887013"/>
    </source>
</evidence>
<dbReference type="AlphaFoldDB" id="A0A8X6Q2A0"/>
<feature type="non-terminal residue" evidence="1">
    <location>
        <position position="1"/>
    </location>
</feature>
<name>A0A8X6Q2A0_NEPPI</name>
<accession>A0A8X6Q2A0</accession>
<proteinExistence type="predicted"/>
<gene>
    <name evidence="1" type="ORF">NPIL_429941</name>
</gene>
<comment type="caution">
    <text evidence="1">The sequence shown here is derived from an EMBL/GenBank/DDBJ whole genome shotgun (WGS) entry which is preliminary data.</text>
</comment>
<reference evidence="1" key="1">
    <citation type="submission" date="2020-08" db="EMBL/GenBank/DDBJ databases">
        <title>Multicomponent nature underlies the extraordinary mechanical properties of spider dragline silk.</title>
        <authorList>
            <person name="Kono N."/>
            <person name="Nakamura H."/>
            <person name="Mori M."/>
            <person name="Yoshida Y."/>
            <person name="Ohtoshi R."/>
            <person name="Malay A.D."/>
            <person name="Moran D.A.P."/>
            <person name="Tomita M."/>
            <person name="Numata K."/>
            <person name="Arakawa K."/>
        </authorList>
    </citation>
    <scope>NUCLEOTIDE SEQUENCE</scope>
</reference>
<dbReference type="OrthoDB" id="191139at2759"/>